<dbReference type="AlphaFoldDB" id="A0A2H3D0L2"/>
<sequence>MMITDVPLGFRDTVATRIHGTVNNIVRRSSPRPHYVRNLKMKAKRSQYRSQNCTGRTTKRARIRQNETAPRRLHVLHLDALGAPPGTSDFQMDSPSWKEQEEEKLWHLVEKELQEHEEITKVHLSNLGTALVRARGRTLELEAMLEPSWAEIADFQEAELDVIDVSPISVPYLVCES</sequence>
<accession>A0A2H3D0L2</accession>
<evidence type="ECO:0000313" key="2">
    <source>
        <dbReference type="Proteomes" id="UP000217790"/>
    </source>
</evidence>
<dbReference type="Proteomes" id="UP000217790">
    <property type="component" value="Unassembled WGS sequence"/>
</dbReference>
<dbReference type="InParanoid" id="A0A2H3D0L2"/>
<proteinExistence type="predicted"/>
<dbReference type="OrthoDB" id="10404455at2759"/>
<name>A0A2H3D0L2_ARMGA</name>
<protein>
    <submittedName>
        <fullName evidence="1">Uncharacterized protein</fullName>
    </submittedName>
</protein>
<organism evidence="1 2">
    <name type="scientific">Armillaria gallica</name>
    <name type="common">Bulbous honey fungus</name>
    <name type="synonym">Armillaria bulbosa</name>
    <dbReference type="NCBI Taxonomy" id="47427"/>
    <lineage>
        <taxon>Eukaryota</taxon>
        <taxon>Fungi</taxon>
        <taxon>Dikarya</taxon>
        <taxon>Basidiomycota</taxon>
        <taxon>Agaricomycotina</taxon>
        <taxon>Agaricomycetes</taxon>
        <taxon>Agaricomycetidae</taxon>
        <taxon>Agaricales</taxon>
        <taxon>Marasmiineae</taxon>
        <taxon>Physalacriaceae</taxon>
        <taxon>Armillaria</taxon>
    </lineage>
</organism>
<evidence type="ECO:0000313" key="1">
    <source>
        <dbReference type="EMBL" id="PBK88829.1"/>
    </source>
</evidence>
<gene>
    <name evidence="1" type="ORF">ARMGADRAFT_1084383</name>
</gene>
<keyword evidence="2" id="KW-1185">Reference proteome</keyword>
<reference evidence="2" key="1">
    <citation type="journal article" date="2017" name="Nat. Ecol. Evol.">
        <title>Genome expansion and lineage-specific genetic innovations in the forest pathogenic fungi Armillaria.</title>
        <authorList>
            <person name="Sipos G."/>
            <person name="Prasanna A.N."/>
            <person name="Walter M.C."/>
            <person name="O'Connor E."/>
            <person name="Balint B."/>
            <person name="Krizsan K."/>
            <person name="Kiss B."/>
            <person name="Hess J."/>
            <person name="Varga T."/>
            <person name="Slot J."/>
            <person name="Riley R."/>
            <person name="Boka B."/>
            <person name="Rigling D."/>
            <person name="Barry K."/>
            <person name="Lee J."/>
            <person name="Mihaltcheva S."/>
            <person name="LaButti K."/>
            <person name="Lipzen A."/>
            <person name="Waldron R."/>
            <person name="Moloney N.M."/>
            <person name="Sperisen C."/>
            <person name="Kredics L."/>
            <person name="Vagvoelgyi C."/>
            <person name="Patrignani A."/>
            <person name="Fitzpatrick D."/>
            <person name="Nagy I."/>
            <person name="Doyle S."/>
            <person name="Anderson J.B."/>
            <person name="Grigoriev I.V."/>
            <person name="Gueldener U."/>
            <person name="Muensterkoetter M."/>
            <person name="Nagy L.G."/>
        </authorList>
    </citation>
    <scope>NUCLEOTIDE SEQUENCE [LARGE SCALE GENOMIC DNA]</scope>
    <source>
        <strain evidence="2">Ar21-2</strain>
    </source>
</reference>
<dbReference type="EMBL" id="KZ293671">
    <property type="protein sequence ID" value="PBK88829.1"/>
    <property type="molecule type" value="Genomic_DNA"/>
</dbReference>